<keyword evidence="5" id="KW-0411">Iron-sulfur</keyword>
<keyword evidence="8" id="KW-1185">Reference proteome</keyword>
<dbReference type="AlphaFoldDB" id="A0A0J7XN24"/>
<evidence type="ECO:0000313" key="7">
    <source>
        <dbReference type="EMBL" id="KMS53057.1"/>
    </source>
</evidence>
<dbReference type="PANTHER" id="PTHR21266:SF60">
    <property type="entry name" value="3-KETOSTEROID-9-ALPHA-MONOOXYGENASE, OXYGENASE COMPONENT"/>
    <property type="match status" value="1"/>
</dbReference>
<keyword evidence="3" id="KW-0560">Oxidoreductase</keyword>
<dbReference type="InterPro" id="IPR036922">
    <property type="entry name" value="Rieske_2Fe-2S_sf"/>
</dbReference>
<dbReference type="Gene3D" id="2.102.10.10">
    <property type="entry name" value="Rieske [2Fe-2S] iron-sulphur domain"/>
    <property type="match status" value="1"/>
</dbReference>
<protein>
    <submittedName>
        <fullName evidence="7">(2Fe-2S)-binding protein</fullName>
    </submittedName>
</protein>
<dbReference type="InterPro" id="IPR050584">
    <property type="entry name" value="Cholesterol_7-desaturase"/>
</dbReference>
<comment type="caution">
    <text evidence="7">The sequence shown here is derived from an EMBL/GenBank/DDBJ whole genome shotgun (WGS) entry which is preliminary data.</text>
</comment>
<feature type="domain" description="Rieske" evidence="6">
    <location>
        <begin position="8"/>
        <end position="106"/>
    </location>
</feature>
<evidence type="ECO:0000259" key="6">
    <source>
        <dbReference type="PROSITE" id="PS51296"/>
    </source>
</evidence>
<evidence type="ECO:0000256" key="2">
    <source>
        <dbReference type="ARBA" id="ARBA00022723"/>
    </source>
</evidence>
<dbReference type="CDD" id="cd03469">
    <property type="entry name" value="Rieske_RO_Alpha_N"/>
    <property type="match status" value="1"/>
</dbReference>
<keyword evidence="2" id="KW-0479">Metal-binding</keyword>
<dbReference type="PROSITE" id="PS51296">
    <property type="entry name" value="RIESKE"/>
    <property type="match status" value="1"/>
</dbReference>
<dbReference type="PANTHER" id="PTHR21266">
    <property type="entry name" value="IRON-SULFUR DOMAIN CONTAINING PROTEIN"/>
    <property type="match status" value="1"/>
</dbReference>
<dbReference type="GO" id="GO:0051537">
    <property type="term" value="F:2 iron, 2 sulfur cluster binding"/>
    <property type="evidence" value="ECO:0007669"/>
    <property type="project" value="UniProtKB-KW"/>
</dbReference>
<dbReference type="GO" id="GO:0046872">
    <property type="term" value="F:metal ion binding"/>
    <property type="evidence" value="ECO:0007669"/>
    <property type="project" value="UniProtKB-KW"/>
</dbReference>
<sequence>MSLATDLWWAVARSEEVTSKKPLSVDIGDQPVVLWRDNQGIARALEDRCPHRRAPLSLGCVRDNGLIQCGYHGWSYDGETGRLKEIPNMKDQQKFPPIYKANAFGVSEQAGFVRVCLNPKAEAPLSADPKYTYVGTVNVSCSHQEYLNALYDDPALVIAIRGVRFSPYLMAELHEEGGMLVMERNCQWNPLHWPSHFVAEFPLTLLTRTHPSTGETQLTLRDDQFNDLLHAVLSPVPSARGVTAVRWRAEMGVRHPGVRGAILRGINPLSVLATIDGLKLRTTKPTVSLHGEDLRATMLDAPHSAQDQTQAA</sequence>
<organism evidence="7 8">
    <name type="scientific">Sphingobium cupriresistens LL01</name>
    <dbReference type="NCBI Taxonomy" id="1420583"/>
    <lineage>
        <taxon>Bacteria</taxon>
        <taxon>Pseudomonadati</taxon>
        <taxon>Pseudomonadota</taxon>
        <taxon>Alphaproteobacteria</taxon>
        <taxon>Sphingomonadales</taxon>
        <taxon>Sphingomonadaceae</taxon>
        <taxon>Sphingobium</taxon>
    </lineage>
</organism>
<evidence type="ECO:0000256" key="1">
    <source>
        <dbReference type="ARBA" id="ARBA00022714"/>
    </source>
</evidence>
<dbReference type="STRING" id="1420583.V473_18885"/>
<evidence type="ECO:0000256" key="4">
    <source>
        <dbReference type="ARBA" id="ARBA00023004"/>
    </source>
</evidence>
<evidence type="ECO:0000313" key="8">
    <source>
        <dbReference type="Proteomes" id="UP000052232"/>
    </source>
</evidence>
<dbReference type="InterPro" id="IPR017941">
    <property type="entry name" value="Rieske_2Fe-2S"/>
</dbReference>
<evidence type="ECO:0000256" key="3">
    <source>
        <dbReference type="ARBA" id="ARBA00023002"/>
    </source>
</evidence>
<keyword evidence="1" id="KW-0001">2Fe-2S</keyword>
<dbReference type="PATRIC" id="fig|1420583.3.peg.3574"/>
<reference evidence="7 8" key="1">
    <citation type="journal article" date="2015" name="G3 (Bethesda)">
        <title>Insights into Ongoing Evolution of the Hexachlorocyclohexane Catabolic Pathway from Comparative Genomics of Ten Sphingomonadaceae Strains.</title>
        <authorList>
            <person name="Pearce S.L."/>
            <person name="Oakeshott J.G."/>
            <person name="Pandey G."/>
        </authorList>
    </citation>
    <scope>NUCLEOTIDE SEQUENCE [LARGE SCALE GENOMIC DNA]</scope>
    <source>
        <strain evidence="7 8">LL01</strain>
    </source>
</reference>
<dbReference type="Proteomes" id="UP000052232">
    <property type="component" value="Unassembled WGS sequence"/>
</dbReference>
<keyword evidence="4" id="KW-0408">Iron</keyword>
<proteinExistence type="predicted"/>
<dbReference type="EMBL" id="JACT01000005">
    <property type="protein sequence ID" value="KMS53057.1"/>
    <property type="molecule type" value="Genomic_DNA"/>
</dbReference>
<dbReference type="Pfam" id="PF00355">
    <property type="entry name" value="Rieske"/>
    <property type="match status" value="1"/>
</dbReference>
<dbReference type="SUPFAM" id="SSF50022">
    <property type="entry name" value="ISP domain"/>
    <property type="match status" value="1"/>
</dbReference>
<evidence type="ECO:0000256" key="5">
    <source>
        <dbReference type="ARBA" id="ARBA00023014"/>
    </source>
</evidence>
<name>A0A0J7XN24_9SPHN</name>
<accession>A0A0J7XN24</accession>
<dbReference type="GO" id="GO:0016491">
    <property type="term" value="F:oxidoreductase activity"/>
    <property type="evidence" value="ECO:0007669"/>
    <property type="project" value="UniProtKB-KW"/>
</dbReference>
<gene>
    <name evidence="7" type="ORF">V473_18885</name>
</gene>